<dbReference type="EMBL" id="MWPH01000002">
    <property type="protein sequence ID" value="OVE84461.1"/>
    <property type="molecule type" value="Genomic_DNA"/>
</dbReference>
<gene>
    <name evidence="2" type="ORF">B2G88_08615</name>
</gene>
<dbReference type="RefSeq" id="WP_087714539.1">
    <property type="nucleotide sequence ID" value="NZ_MWPH01000002.1"/>
</dbReference>
<dbReference type="Proteomes" id="UP000196084">
    <property type="component" value="Unassembled WGS sequence"/>
</dbReference>
<evidence type="ECO:0000256" key="1">
    <source>
        <dbReference type="ARBA" id="ARBA00007958"/>
    </source>
</evidence>
<dbReference type="SFLD" id="SFLDG01129">
    <property type="entry name" value="C1.5:_HAD__Beta-PGM__Phosphata"/>
    <property type="match status" value="1"/>
</dbReference>
<dbReference type="NCBIfam" id="TIGR01549">
    <property type="entry name" value="HAD-SF-IA-v1"/>
    <property type="match status" value="1"/>
</dbReference>
<dbReference type="PANTHER" id="PTHR43434:SF1">
    <property type="entry name" value="PHOSPHOGLYCOLATE PHOSPHATASE"/>
    <property type="match status" value="1"/>
</dbReference>
<protein>
    <submittedName>
        <fullName evidence="2">Hydrolase</fullName>
    </submittedName>
</protein>
<dbReference type="InterPro" id="IPR050155">
    <property type="entry name" value="HAD-like_hydrolase_sf"/>
</dbReference>
<keyword evidence="3" id="KW-1185">Reference proteome</keyword>
<dbReference type="Pfam" id="PF13419">
    <property type="entry name" value="HAD_2"/>
    <property type="match status" value="1"/>
</dbReference>
<reference evidence="2 3" key="1">
    <citation type="submission" date="2017-02" db="EMBL/GenBank/DDBJ databases">
        <title>Natronthermophilus aegyptiacus gen. nov.,sp. nov., an aerobic, extremely halophilic alkalithermophilic archaeon isolated from the athalassohaline Wadi An Natrun, Egypt.</title>
        <authorList>
            <person name="Zhao B."/>
        </authorList>
    </citation>
    <scope>NUCLEOTIDE SEQUENCE [LARGE SCALE GENOMIC DNA]</scope>
    <source>
        <strain evidence="2 3">CGMCC 1.3597</strain>
    </source>
</reference>
<evidence type="ECO:0000313" key="2">
    <source>
        <dbReference type="EMBL" id="OVE84461.1"/>
    </source>
</evidence>
<dbReference type="InterPro" id="IPR041492">
    <property type="entry name" value="HAD_2"/>
</dbReference>
<accession>A0A202E877</accession>
<sequence length="218" mass="24350">MGANTYDAVIFDNDGVLTTPTEYDVLVQAMQTALENVSEREPTDEHLEELISPSVASLRQVAETHAVEPETLWHAREQAAIAAQRAEITAGRKRLYDDVAALERLAVPQAIVSNNQHETIRNILEHLALDGFEVWYGREPTIQGIQRKKPNAYYLESAIDELGVSNPLYVGDSRVDVTAAEKAGIDAAFIRREHRHEYELPTTPAHEIHSLEGLVDLF</sequence>
<keyword evidence="2" id="KW-0378">Hydrolase</keyword>
<proteinExistence type="inferred from homology"/>
<organism evidence="2 3">
    <name type="scientific">Natronolimnobius baerhuensis</name>
    <dbReference type="NCBI Taxonomy" id="253108"/>
    <lineage>
        <taxon>Archaea</taxon>
        <taxon>Methanobacteriati</taxon>
        <taxon>Methanobacteriota</taxon>
        <taxon>Stenosarchaea group</taxon>
        <taxon>Halobacteria</taxon>
        <taxon>Halobacteriales</taxon>
        <taxon>Natrialbaceae</taxon>
        <taxon>Natronolimnobius</taxon>
    </lineage>
</organism>
<comment type="caution">
    <text evidence="2">The sequence shown here is derived from an EMBL/GenBank/DDBJ whole genome shotgun (WGS) entry which is preliminary data.</text>
</comment>
<dbReference type="InterPro" id="IPR036412">
    <property type="entry name" value="HAD-like_sf"/>
</dbReference>
<comment type="similarity">
    <text evidence="1">Belongs to the HAD-like hydrolase superfamily.</text>
</comment>
<dbReference type="Gene3D" id="3.40.50.1000">
    <property type="entry name" value="HAD superfamily/HAD-like"/>
    <property type="match status" value="1"/>
</dbReference>
<evidence type="ECO:0000313" key="3">
    <source>
        <dbReference type="Proteomes" id="UP000196084"/>
    </source>
</evidence>
<dbReference type="InterPro" id="IPR023198">
    <property type="entry name" value="PGP-like_dom2"/>
</dbReference>
<dbReference type="AlphaFoldDB" id="A0A202E877"/>
<dbReference type="PANTHER" id="PTHR43434">
    <property type="entry name" value="PHOSPHOGLYCOLATE PHOSPHATASE"/>
    <property type="match status" value="1"/>
</dbReference>
<dbReference type="Gene3D" id="1.10.150.240">
    <property type="entry name" value="Putative phosphatase, domain 2"/>
    <property type="match status" value="1"/>
</dbReference>
<dbReference type="SFLD" id="SFLDS00003">
    <property type="entry name" value="Haloacid_Dehalogenase"/>
    <property type="match status" value="1"/>
</dbReference>
<dbReference type="GO" id="GO:0006281">
    <property type="term" value="P:DNA repair"/>
    <property type="evidence" value="ECO:0007669"/>
    <property type="project" value="TreeGrafter"/>
</dbReference>
<dbReference type="SUPFAM" id="SSF56784">
    <property type="entry name" value="HAD-like"/>
    <property type="match status" value="1"/>
</dbReference>
<dbReference type="InterPro" id="IPR006439">
    <property type="entry name" value="HAD-SF_hydro_IA"/>
</dbReference>
<name>A0A202E877_9EURY</name>
<dbReference type="OrthoDB" id="115864at2157"/>
<dbReference type="InterPro" id="IPR023214">
    <property type="entry name" value="HAD_sf"/>
</dbReference>
<dbReference type="GO" id="GO:0008967">
    <property type="term" value="F:phosphoglycolate phosphatase activity"/>
    <property type="evidence" value="ECO:0007669"/>
    <property type="project" value="TreeGrafter"/>
</dbReference>